<accession>A0ABV5ZPP8</accession>
<sequence length="560" mass="62293">MKCYNMYKKVLGAVVVALAFMGCSDEWNEHYNASTGATGTLWEAISSDNDLSNFARVVKACGYDTTLVGRQIFTVFAPTNANFTSAEADSVISVYQQEKAQGIKDKDNGAVKEFLQNHIALYNYSVSGSSNDSIVMLNGKYVQLKANSFGGEQIVSANKAYGNGVLFTLNHRVNYFPNIFEYLRKDAELDSVANFLYAYNRYVFDEKSSVPGDIVNGKTVYLDSVVNLQNELFRRIGLLNTEDSTYWMVAPTNQVWGKLINEYKSYFNYDKTINKRDSLCDANAGMAILRGTAFSRTSNPESAIRDSAMSVNAVPYVVRFAYYGTPNAKYYQYDKPFAPGGVFDGTQNISCSNGRVMKAADWHIDKTQTFFQTIYAEGENSDRLDSVDRLSTQAPLRIASVQSRNPFYGKLSGNSFAKILPTGTSSNTMAVFNVPSVLSNIGYDIYVVTAPALADDTLASAIDRLGTKFRVRLSHSDENGRPLNSRNWITLQSTLRTTPDAIDTFKVGTNVKLPFCSYGSNITPQVKIIFDTRVSNSEVRNGSFNRNLYLDCIIFKPHED</sequence>
<protein>
    <submittedName>
        <fullName evidence="3">Fasciclin domain-containing protein</fullName>
    </submittedName>
</protein>
<dbReference type="PROSITE" id="PS51257">
    <property type="entry name" value="PROKAR_LIPOPROTEIN"/>
    <property type="match status" value="1"/>
</dbReference>
<dbReference type="EMBL" id="JBHLZF010000002">
    <property type="protein sequence ID" value="MFB9898221.1"/>
    <property type="molecule type" value="Genomic_DNA"/>
</dbReference>
<dbReference type="Pfam" id="PF02469">
    <property type="entry name" value="Fasciclin"/>
    <property type="match status" value="1"/>
</dbReference>
<proteinExistence type="predicted"/>
<reference evidence="3 4" key="1">
    <citation type="submission" date="2024-09" db="EMBL/GenBank/DDBJ databases">
        <authorList>
            <person name="Sun Q."/>
            <person name="Mori K."/>
        </authorList>
    </citation>
    <scope>NUCLEOTIDE SEQUENCE [LARGE SCALE GENOMIC DNA]</scope>
    <source>
        <strain evidence="3 4">ATCC 51272</strain>
    </source>
</reference>
<dbReference type="InterPro" id="IPR000782">
    <property type="entry name" value="FAS1_domain"/>
</dbReference>
<keyword evidence="1" id="KW-0732">Signal</keyword>
<gene>
    <name evidence="3" type="ORF">ACFFK8_10580</name>
</gene>
<organism evidence="3 4">
    <name type="scientific">Hallella seregens ATCC 51272</name>
    <dbReference type="NCBI Taxonomy" id="1336250"/>
    <lineage>
        <taxon>Bacteria</taxon>
        <taxon>Pseudomonadati</taxon>
        <taxon>Bacteroidota</taxon>
        <taxon>Bacteroidia</taxon>
        <taxon>Bacteroidales</taxon>
        <taxon>Prevotellaceae</taxon>
        <taxon>Hallella</taxon>
    </lineage>
</organism>
<evidence type="ECO:0000256" key="1">
    <source>
        <dbReference type="SAM" id="SignalP"/>
    </source>
</evidence>
<keyword evidence="4" id="KW-1185">Reference proteome</keyword>
<dbReference type="Proteomes" id="UP001589688">
    <property type="component" value="Unassembled WGS sequence"/>
</dbReference>
<feature type="domain" description="FAS1" evidence="2">
    <location>
        <begin position="38"/>
        <end position="173"/>
    </location>
</feature>
<comment type="caution">
    <text evidence="3">The sequence shown here is derived from an EMBL/GenBank/DDBJ whole genome shotgun (WGS) entry which is preliminary data.</text>
</comment>
<dbReference type="PROSITE" id="PS50213">
    <property type="entry name" value="FAS1"/>
    <property type="match status" value="1"/>
</dbReference>
<name>A0ABV5ZPP8_9BACT</name>
<feature type="signal peptide" evidence="1">
    <location>
        <begin position="1"/>
        <end position="19"/>
    </location>
</feature>
<dbReference type="SUPFAM" id="SSF82153">
    <property type="entry name" value="FAS1 domain"/>
    <property type="match status" value="1"/>
</dbReference>
<dbReference type="RefSeq" id="WP_027953002.1">
    <property type="nucleotide sequence ID" value="NZ_JBHLZF010000002.1"/>
</dbReference>
<evidence type="ECO:0000313" key="3">
    <source>
        <dbReference type="EMBL" id="MFB9898221.1"/>
    </source>
</evidence>
<dbReference type="Gene3D" id="2.30.180.10">
    <property type="entry name" value="FAS1 domain"/>
    <property type="match status" value="1"/>
</dbReference>
<evidence type="ECO:0000313" key="4">
    <source>
        <dbReference type="Proteomes" id="UP001589688"/>
    </source>
</evidence>
<dbReference type="InterPro" id="IPR036378">
    <property type="entry name" value="FAS1_dom_sf"/>
</dbReference>
<feature type="chain" id="PRO_5045455054" evidence="1">
    <location>
        <begin position="20"/>
        <end position="560"/>
    </location>
</feature>
<evidence type="ECO:0000259" key="2">
    <source>
        <dbReference type="PROSITE" id="PS50213"/>
    </source>
</evidence>